<proteinExistence type="predicted"/>
<feature type="chain" id="PRO_5043482977" evidence="1">
    <location>
        <begin position="23"/>
        <end position="83"/>
    </location>
</feature>
<dbReference type="AlphaFoldDB" id="A0AAV1CZU8"/>
<evidence type="ECO:0000256" key="1">
    <source>
        <dbReference type="SAM" id="SignalP"/>
    </source>
</evidence>
<accession>A0AAV1CZU8</accession>
<evidence type="ECO:0000313" key="2">
    <source>
        <dbReference type="EMBL" id="CAI9100972.1"/>
    </source>
</evidence>
<evidence type="ECO:0000313" key="3">
    <source>
        <dbReference type="Proteomes" id="UP001161247"/>
    </source>
</evidence>
<dbReference type="EMBL" id="OX459120">
    <property type="protein sequence ID" value="CAI9100972.1"/>
    <property type="molecule type" value="Genomic_DNA"/>
</dbReference>
<reference evidence="2" key="1">
    <citation type="submission" date="2023-03" db="EMBL/GenBank/DDBJ databases">
        <authorList>
            <person name="Julca I."/>
        </authorList>
    </citation>
    <scope>NUCLEOTIDE SEQUENCE</scope>
</reference>
<sequence>MAVKTCLSSTFVFLAIILLGRAVVIDGAVCREDLDTGLCIYGPPNEECIRYCKEHFDGFNAFCQLIDSKTVPEVRTCICEFNC</sequence>
<organism evidence="2 3">
    <name type="scientific">Oldenlandia corymbosa var. corymbosa</name>
    <dbReference type="NCBI Taxonomy" id="529605"/>
    <lineage>
        <taxon>Eukaryota</taxon>
        <taxon>Viridiplantae</taxon>
        <taxon>Streptophyta</taxon>
        <taxon>Embryophyta</taxon>
        <taxon>Tracheophyta</taxon>
        <taxon>Spermatophyta</taxon>
        <taxon>Magnoliopsida</taxon>
        <taxon>eudicotyledons</taxon>
        <taxon>Gunneridae</taxon>
        <taxon>Pentapetalae</taxon>
        <taxon>asterids</taxon>
        <taxon>lamiids</taxon>
        <taxon>Gentianales</taxon>
        <taxon>Rubiaceae</taxon>
        <taxon>Rubioideae</taxon>
        <taxon>Spermacoceae</taxon>
        <taxon>Hedyotis-Oldenlandia complex</taxon>
        <taxon>Oldenlandia</taxon>
    </lineage>
</organism>
<keyword evidence="1" id="KW-0732">Signal</keyword>
<protein>
    <submittedName>
        <fullName evidence="2">OLC1v1038170C1</fullName>
    </submittedName>
</protein>
<name>A0AAV1CZU8_OLDCO</name>
<keyword evidence="3" id="KW-1185">Reference proteome</keyword>
<dbReference type="Proteomes" id="UP001161247">
    <property type="component" value="Chromosome 3"/>
</dbReference>
<gene>
    <name evidence="2" type="ORF">OLC1_LOCUS10671</name>
</gene>
<feature type="signal peptide" evidence="1">
    <location>
        <begin position="1"/>
        <end position="22"/>
    </location>
</feature>